<reference evidence="1 2" key="1">
    <citation type="journal article" date="2006" name="Science">
        <title>Phytophthora genome sequences uncover evolutionary origins and mechanisms of pathogenesis.</title>
        <authorList>
            <person name="Tyler B.M."/>
            <person name="Tripathy S."/>
            <person name="Zhang X."/>
            <person name="Dehal P."/>
            <person name="Jiang R.H."/>
            <person name="Aerts A."/>
            <person name="Arredondo F.D."/>
            <person name="Baxter L."/>
            <person name="Bensasson D."/>
            <person name="Beynon J.L."/>
            <person name="Chapman J."/>
            <person name="Damasceno C.M."/>
            <person name="Dorrance A.E."/>
            <person name="Dou D."/>
            <person name="Dickerman A.W."/>
            <person name="Dubchak I.L."/>
            <person name="Garbelotto M."/>
            <person name="Gijzen M."/>
            <person name="Gordon S.G."/>
            <person name="Govers F."/>
            <person name="Grunwald N.J."/>
            <person name="Huang W."/>
            <person name="Ivors K.L."/>
            <person name="Jones R.W."/>
            <person name="Kamoun S."/>
            <person name="Krampis K."/>
            <person name="Lamour K.H."/>
            <person name="Lee M.K."/>
            <person name="McDonald W.H."/>
            <person name="Medina M."/>
            <person name="Meijer H.J."/>
            <person name="Nordberg E.K."/>
            <person name="Maclean D.J."/>
            <person name="Ospina-Giraldo M.D."/>
            <person name="Morris P.F."/>
            <person name="Phuntumart V."/>
            <person name="Putnam N.H."/>
            <person name="Rash S."/>
            <person name="Rose J.K."/>
            <person name="Sakihama Y."/>
            <person name="Salamov A.A."/>
            <person name="Savidor A."/>
            <person name="Scheuring C.F."/>
            <person name="Smith B.M."/>
            <person name="Sobral B.W."/>
            <person name="Terry A."/>
            <person name="Torto-Alalibo T.A."/>
            <person name="Win J."/>
            <person name="Xu Z."/>
            <person name="Zhang H."/>
            <person name="Grigoriev I.V."/>
            <person name="Rokhsar D.S."/>
            <person name="Boore J.L."/>
        </authorList>
    </citation>
    <scope>NUCLEOTIDE SEQUENCE [LARGE SCALE GENOMIC DNA]</scope>
    <source>
        <strain evidence="1 2">P6497</strain>
    </source>
</reference>
<dbReference type="EMBL" id="JH159156">
    <property type="protein sequence ID" value="EGZ14121.1"/>
    <property type="molecule type" value="Genomic_DNA"/>
</dbReference>
<keyword evidence="2" id="KW-1185">Reference proteome</keyword>
<dbReference type="KEGG" id="psoj:PHYSODRAFT_335794"/>
<dbReference type="GeneID" id="20647092"/>
<accession>G4ZRG8</accession>
<dbReference type="Proteomes" id="UP000002640">
    <property type="component" value="Unassembled WGS sequence"/>
</dbReference>
<gene>
    <name evidence="1" type="ORF">PHYSODRAFT_335794</name>
</gene>
<protein>
    <submittedName>
        <fullName evidence="1">Uncharacterized protein</fullName>
    </submittedName>
</protein>
<dbReference type="InParanoid" id="G4ZRG8"/>
<evidence type="ECO:0000313" key="2">
    <source>
        <dbReference type="Proteomes" id="UP000002640"/>
    </source>
</evidence>
<dbReference type="RefSeq" id="XP_009531550.1">
    <property type="nucleotide sequence ID" value="XM_009533255.1"/>
</dbReference>
<proteinExistence type="predicted"/>
<organism evidence="1 2">
    <name type="scientific">Phytophthora sojae (strain P6497)</name>
    <name type="common">Soybean stem and root rot agent</name>
    <name type="synonym">Phytophthora megasperma f. sp. glycines</name>
    <dbReference type="NCBI Taxonomy" id="1094619"/>
    <lineage>
        <taxon>Eukaryota</taxon>
        <taxon>Sar</taxon>
        <taxon>Stramenopiles</taxon>
        <taxon>Oomycota</taxon>
        <taxon>Peronosporomycetes</taxon>
        <taxon>Peronosporales</taxon>
        <taxon>Peronosporaceae</taxon>
        <taxon>Phytophthora</taxon>
    </lineage>
</organism>
<name>G4ZRG8_PHYSP</name>
<evidence type="ECO:0000313" key="1">
    <source>
        <dbReference type="EMBL" id="EGZ14121.1"/>
    </source>
</evidence>
<sequence length="251" mass="27033">MVTLSTTVSSAALALARNESQGSVVEFGVKPVSRGCEAADAGLKKAARAKLKIRKKPLGTRRRKQFSEMLRAAMLAQYQWTVGECAKGASCNATADRFHGIVARPHSDIGSAADTQTVAQILTELAGCVHNGAEYHVEAELSANLATTTRAIEQSPDDDIYYPMYGKYYSTKQVTVTTDYATTTRFGSTTAVILLVVQSTVFSGSADLVGHLKAPDKETFKDFCPKDEFGKRPIGTDPRGLCFFYALKGAT</sequence>
<dbReference type="AlphaFoldDB" id="G4ZRG8"/>